<proteinExistence type="predicted"/>
<dbReference type="PROSITE" id="PS50096">
    <property type="entry name" value="IQ"/>
    <property type="match status" value="1"/>
</dbReference>
<comment type="caution">
    <text evidence="2">The sequence shown here is derived from an EMBL/GenBank/DDBJ whole genome shotgun (WGS) entry which is preliminary data.</text>
</comment>
<protein>
    <submittedName>
        <fullName evidence="2">Possible Anti-repressor</fullName>
    </submittedName>
</protein>
<dbReference type="EMBL" id="BAYM01000080">
    <property type="protein sequence ID" value="GAN36447.1"/>
    <property type="molecule type" value="Genomic_DNA"/>
</dbReference>
<dbReference type="Pfam" id="PF08346">
    <property type="entry name" value="AntA"/>
    <property type="match status" value="1"/>
</dbReference>
<dbReference type="InterPro" id="IPR013557">
    <property type="entry name" value="AntA/B_antirep"/>
</dbReference>
<organism evidence="2 3">
    <name type="scientific">Lacticaseibacillus paracasei NRIC 0644</name>
    <dbReference type="NCBI Taxonomy" id="1435038"/>
    <lineage>
        <taxon>Bacteria</taxon>
        <taxon>Bacillati</taxon>
        <taxon>Bacillota</taxon>
        <taxon>Bacilli</taxon>
        <taxon>Lactobacillales</taxon>
        <taxon>Lactobacillaceae</taxon>
        <taxon>Lacticaseibacillus</taxon>
    </lineage>
</organism>
<evidence type="ECO:0000313" key="2">
    <source>
        <dbReference type="EMBL" id="GAN36447.1"/>
    </source>
</evidence>
<gene>
    <name evidence="2" type="ORF">LC0644_1036</name>
</gene>
<dbReference type="AlphaFoldDB" id="A0A0C9Q9B8"/>
<sequence>MNELIKTITRGDGTIAVSGRELHKFLGVNDNYTDWFKRMTDYGFTENVDFAGLSEKSDKPTGGRPRIDHVMTLDMAKEVAMIQRTDRGKQARQYFLEVERRYKQGQIDTSGLSLQAQAALAAAQAIAAQEQRLNKVSSKVDAISDIVATSTMDWRKATRDLIHRIAKVRQGDYRITQGDIYKDVDDRAGAALNIRLTNLRRRMAEEGQSKSKRDKTNKVDVIANDKRLIEIYMAVVKDHAIKYRVWDDEY</sequence>
<accession>A0A0C9Q9B8</accession>
<evidence type="ECO:0000313" key="3">
    <source>
        <dbReference type="Proteomes" id="UP000032552"/>
    </source>
</evidence>
<dbReference type="RefSeq" id="WP_045624799.1">
    <property type="nucleotide sequence ID" value="NZ_BAYM01000080.1"/>
</dbReference>
<evidence type="ECO:0000259" key="1">
    <source>
        <dbReference type="Pfam" id="PF08346"/>
    </source>
</evidence>
<feature type="domain" description="AntA/AntB antirepressor" evidence="1">
    <location>
        <begin position="17"/>
        <end position="85"/>
    </location>
</feature>
<name>A0A0C9Q9B8_LACPA</name>
<dbReference type="Proteomes" id="UP000032552">
    <property type="component" value="Unassembled WGS sequence"/>
</dbReference>
<reference evidence="3" key="1">
    <citation type="submission" date="2014-05" db="EMBL/GenBank/DDBJ databases">
        <title>Whole genome sequencing of Lactobacillus casei NRIC0644.</title>
        <authorList>
            <person name="Atarashi H."/>
            <person name="Yoshida Y."/>
            <person name="Fujimura S."/>
            <person name="Tanaka N."/>
            <person name="Shiwa Y."/>
            <person name="Yoshikawa H."/>
            <person name="Okada S."/>
            <person name="Nakagawa J."/>
        </authorList>
    </citation>
    <scope>NUCLEOTIDE SEQUENCE [LARGE SCALE GENOMIC DNA]</scope>
    <source>
        <strain evidence="3">NRIC0644</strain>
    </source>
</reference>